<evidence type="ECO:0000313" key="2">
    <source>
        <dbReference type="Proteomes" id="UP000567179"/>
    </source>
</evidence>
<name>A0A8H5F3T9_9AGAR</name>
<keyword evidence="2" id="KW-1185">Reference proteome</keyword>
<evidence type="ECO:0000313" key="1">
    <source>
        <dbReference type="EMBL" id="KAF5322679.1"/>
    </source>
</evidence>
<gene>
    <name evidence="1" type="ORF">D9619_001135</name>
</gene>
<comment type="caution">
    <text evidence="1">The sequence shown here is derived from an EMBL/GenBank/DDBJ whole genome shotgun (WGS) entry which is preliminary data.</text>
</comment>
<proteinExistence type="predicted"/>
<dbReference type="OrthoDB" id="3224367at2759"/>
<accession>A0A8H5F3T9</accession>
<dbReference type="EMBL" id="JAACJJ010000028">
    <property type="protein sequence ID" value="KAF5322679.1"/>
    <property type="molecule type" value="Genomic_DNA"/>
</dbReference>
<sequence length="285" mass="31493">MASFFPEPRQNDLLPTFSSLLVLGPYHPSAPVHLALSLNAGDDRARTVFLTPSKESYAERLIAFNDAWLNEHCSDGAISYAGQNITNFYPPTLAHLCLLLSALHLPNRDASMHPITVQLGTPNLVILAEPSEYFLSSKIDPSAATISSYLSLVTRVFAMLGNISSDTAPKFALFDSQLGNLKLPLTYMPSIPFAGADEGRKQEPRLLPVIEKLCEWVAIFEEGEETFVPSSQGEEDDAVAPAPTKQLRVYRTGGKSDEDNMVFNWQETRRRPLPNGSDATFFEWS</sequence>
<organism evidence="1 2">
    <name type="scientific">Psilocybe cf. subviscida</name>
    <dbReference type="NCBI Taxonomy" id="2480587"/>
    <lineage>
        <taxon>Eukaryota</taxon>
        <taxon>Fungi</taxon>
        <taxon>Dikarya</taxon>
        <taxon>Basidiomycota</taxon>
        <taxon>Agaricomycotina</taxon>
        <taxon>Agaricomycetes</taxon>
        <taxon>Agaricomycetidae</taxon>
        <taxon>Agaricales</taxon>
        <taxon>Agaricineae</taxon>
        <taxon>Strophariaceae</taxon>
        <taxon>Psilocybe</taxon>
    </lineage>
</organism>
<dbReference type="AlphaFoldDB" id="A0A8H5F3T9"/>
<protein>
    <submittedName>
        <fullName evidence="1">Uncharacterized protein</fullName>
    </submittedName>
</protein>
<dbReference type="Proteomes" id="UP000567179">
    <property type="component" value="Unassembled WGS sequence"/>
</dbReference>
<reference evidence="1 2" key="1">
    <citation type="journal article" date="2020" name="ISME J.">
        <title>Uncovering the hidden diversity of litter-decomposition mechanisms in mushroom-forming fungi.</title>
        <authorList>
            <person name="Floudas D."/>
            <person name="Bentzer J."/>
            <person name="Ahren D."/>
            <person name="Johansson T."/>
            <person name="Persson P."/>
            <person name="Tunlid A."/>
        </authorList>
    </citation>
    <scope>NUCLEOTIDE SEQUENCE [LARGE SCALE GENOMIC DNA]</scope>
    <source>
        <strain evidence="1 2">CBS 101986</strain>
    </source>
</reference>